<sequence length="160" mass="17249">MFEDIYGVHVPSLARGFQLEQVDFNVPGTATKLNALREAFLPQGVFFQSLAECQELCQRVGVAGSWGGTDLKLGLRPPTVELASWVRSEQVLMNAMTTCPQAALSAAAVPTRRLRGPVWGRHCRSREGAPTLRLHQKMALGSCLSSGGGERGSERLGAGR</sequence>
<gene>
    <name evidence="1" type="ORF">PGLA2088_LOCUS29222</name>
</gene>
<comment type="caution">
    <text evidence="1">The sequence shown here is derived from an EMBL/GenBank/DDBJ whole genome shotgun (WGS) entry which is preliminary data.</text>
</comment>
<evidence type="ECO:0000313" key="2">
    <source>
        <dbReference type="Proteomes" id="UP000626109"/>
    </source>
</evidence>
<name>A0A813K2E4_POLGL</name>
<proteinExistence type="predicted"/>
<dbReference type="AlphaFoldDB" id="A0A813K2E4"/>
<reference evidence="1" key="1">
    <citation type="submission" date="2021-02" db="EMBL/GenBank/DDBJ databases">
        <authorList>
            <person name="Dougan E. K."/>
            <person name="Rhodes N."/>
            <person name="Thang M."/>
            <person name="Chan C."/>
        </authorList>
    </citation>
    <scope>NUCLEOTIDE SEQUENCE</scope>
</reference>
<dbReference type="Proteomes" id="UP000626109">
    <property type="component" value="Unassembled WGS sequence"/>
</dbReference>
<dbReference type="EMBL" id="CAJNNW010028213">
    <property type="protein sequence ID" value="CAE8695176.1"/>
    <property type="molecule type" value="Genomic_DNA"/>
</dbReference>
<accession>A0A813K2E4</accession>
<evidence type="ECO:0000313" key="1">
    <source>
        <dbReference type="EMBL" id="CAE8695176.1"/>
    </source>
</evidence>
<protein>
    <submittedName>
        <fullName evidence="1">Uncharacterized protein</fullName>
    </submittedName>
</protein>
<organism evidence="1 2">
    <name type="scientific">Polarella glacialis</name>
    <name type="common">Dinoflagellate</name>
    <dbReference type="NCBI Taxonomy" id="89957"/>
    <lineage>
        <taxon>Eukaryota</taxon>
        <taxon>Sar</taxon>
        <taxon>Alveolata</taxon>
        <taxon>Dinophyceae</taxon>
        <taxon>Suessiales</taxon>
        <taxon>Suessiaceae</taxon>
        <taxon>Polarella</taxon>
    </lineage>
</organism>